<reference evidence="8 9" key="1">
    <citation type="journal article" date="2020" name="Cell Host Microbe">
        <title>Functional and Genomic Variation between Human-Derived Isolates of Lachnospiraceae Reveals Inter- and Intra-Species Diversity.</title>
        <authorList>
            <person name="Sorbara M.T."/>
            <person name="Littmann E.R."/>
            <person name="Fontana E."/>
            <person name="Moody T.U."/>
            <person name="Kohout C.E."/>
            <person name="Gjonbalaj M."/>
            <person name="Eaton V."/>
            <person name="Seok R."/>
            <person name="Leiner I.M."/>
            <person name="Pamer E.G."/>
        </authorList>
    </citation>
    <scope>NUCLEOTIDE SEQUENCE [LARGE SCALE GENOMIC DNA]</scope>
    <source>
        <strain evidence="8 9">MSK.1.17</strain>
    </source>
</reference>
<keyword evidence="3 5" id="KW-0732">Signal</keyword>
<dbReference type="EMBL" id="JAKNGE010000040">
    <property type="protein sequence ID" value="MCG4748602.1"/>
    <property type="molecule type" value="Genomic_DNA"/>
</dbReference>
<evidence type="ECO:0000256" key="4">
    <source>
        <dbReference type="SAM" id="MobiDB-lite"/>
    </source>
</evidence>
<feature type="compositionally biased region" description="Low complexity" evidence="4">
    <location>
        <begin position="33"/>
        <end position="47"/>
    </location>
</feature>
<evidence type="ECO:0000256" key="2">
    <source>
        <dbReference type="ARBA" id="ARBA00007639"/>
    </source>
</evidence>
<evidence type="ECO:0000256" key="5">
    <source>
        <dbReference type="SAM" id="SignalP"/>
    </source>
</evidence>
<comment type="caution">
    <text evidence="7">The sequence shown here is derived from an EMBL/GenBank/DDBJ whole genome shotgun (WGS) entry which is preliminary data.</text>
</comment>
<dbReference type="GO" id="GO:0030246">
    <property type="term" value="F:carbohydrate binding"/>
    <property type="evidence" value="ECO:0007669"/>
    <property type="project" value="UniProtKB-ARBA"/>
</dbReference>
<comment type="subcellular location">
    <subcellularLocation>
        <location evidence="1">Cell envelope</location>
    </subcellularLocation>
</comment>
<gene>
    <name evidence="8" type="ORF">G5B36_19325</name>
    <name evidence="7" type="ORF">L0N08_24620</name>
</gene>
<name>A0AAW5C4Z8_9FIRM</name>
<feature type="domain" description="Periplasmic binding protein" evidence="6">
    <location>
        <begin position="59"/>
        <end position="312"/>
    </location>
</feature>
<dbReference type="InterPro" id="IPR025997">
    <property type="entry name" value="SBP_2_dom"/>
</dbReference>
<dbReference type="SUPFAM" id="SSF53822">
    <property type="entry name" value="Periplasmic binding protein-like I"/>
    <property type="match status" value="1"/>
</dbReference>
<dbReference type="RefSeq" id="WP_165642713.1">
    <property type="nucleotide sequence ID" value="NZ_JAAITT010000031.1"/>
</dbReference>
<dbReference type="PROSITE" id="PS51257">
    <property type="entry name" value="PROKAR_LIPOPROTEIN"/>
    <property type="match status" value="1"/>
</dbReference>
<reference evidence="8" key="2">
    <citation type="submission" date="2020-02" db="EMBL/GenBank/DDBJ databases">
        <authorList>
            <person name="Littmann E."/>
            <person name="Sorbara M."/>
        </authorList>
    </citation>
    <scope>NUCLEOTIDE SEQUENCE</scope>
    <source>
        <strain evidence="8">MSK.1.17</strain>
    </source>
</reference>
<dbReference type="Gene3D" id="3.40.50.2300">
    <property type="match status" value="2"/>
</dbReference>
<feature type="signal peptide" evidence="5">
    <location>
        <begin position="1"/>
        <end position="21"/>
    </location>
</feature>
<evidence type="ECO:0000313" key="7">
    <source>
        <dbReference type="EMBL" id="MCG4748602.1"/>
    </source>
</evidence>
<dbReference type="AlphaFoldDB" id="A0AAW5C4Z8"/>
<dbReference type="PANTHER" id="PTHR46847:SF1">
    <property type="entry name" value="D-ALLOSE-BINDING PERIPLASMIC PROTEIN-RELATED"/>
    <property type="match status" value="1"/>
</dbReference>
<dbReference type="EMBL" id="JAAITT010000031">
    <property type="protein sequence ID" value="NSJ50841.1"/>
    <property type="molecule type" value="Genomic_DNA"/>
</dbReference>
<protein>
    <submittedName>
        <fullName evidence="7">Substrate-binding domain-containing protein</fullName>
    </submittedName>
</protein>
<dbReference type="PANTHER" id="PTHR46847">
    <property type="entry name" value="D-ALLOSE-BINDING PERIPLASMIC PROTEIN-RELATED"/>
    <property type="match status" value="1"/>
</dbReference>
<evidence type="ECO:0000313" key="9">
    <source>
        <dbReference type="Proteomes" id="UP000669239"/>
    </source>
</evidence>
<dbReference type="GO" id="GO:0030313">
    <property type="term" value="C:cell envelope"/>
    <property type="evidence" value="ECO:0007669"/>
    <property type="project" value="UniProtKB-SubCell"/>
</dbReference>
<organism evidence="7 10">
    <name type="scientific">Enterocloster aldenensis</name>
    <dbReference type="NCBI Taxonomy" id="358742"/>
    <lineage>
        <taxon>Bacteria</taxon>
        <taxon>Bacillati</taxon>
        <taxon>Bacillota</taxon>
        <taxon>Clostridia</taxon>
        <taxon>Lachnospirales</taxon>
        <taxon>Lachnospiraceae</taxon>
        <taxon>Enterocloster</taxon>
    </lineage>
</organism>
<evidence type="ECO:0000313" key="10">
    <source>
        <dbReference type="Proteomes" id="UP001299608"/>
    </source>
</evidence>
<evidence type="ECO:0000259" key="6">
    <source>
        <dbReference type="Pfam" id="PF13407"/>
    </source>
</evidence>
<proteinExistence type="inferred from homology"/>
<feature type="chain" id="PRO_5043319059" evidence="5">
    <location>
        <begin position="22"/>
        <end position="337"/>
    </location>
</feature>
<dbReference type="InterPro" id="IPR028082">
    <property type="entry name" value="Peripla_BP_I"/>
</dbReference>
<dbReference type="Pfam" id="PF13407">
    <property type="entry name" value="Peripla_BP_4"/>
    <property type="match status" value="1"/>
</dbReference>
<comment type="similarity">
    <text evidence="2">Belongs to the bacterial solute-binding protein 2 family.</text>
</comment>
<feature type="region of interest" description="Disordered" evidence="4">
    <location>
        <begin position="30"/>
        <end position="53"/>
    </location>
</feature>
<evidence type="ECO:0000313" key="8">
    <source>
        <dbReference type="EMBL" id="NSJ50841.1"/>
    </source>
</evidence>
<accession>A0AAW5C4Z8</accession>
<sequence length="337" mass="35466">MKKMMAMAVTAAMLVMTAVTGCSTPAGNGAGTAGTQTGSEGTQQESQKTADKGDGKKVIGVSLMTLQYEFFQDMKAGIEAAAGDDYKIVFNDPALDLQTQIDAVENFCAQNVDAIILNAVDAAGIVTALETAEEKGIPVITVDMKPSAGTYVTYIGSDNFLGGELAARWTADKYEGENPNIVLLTNPLSSAAVERIDGFKETIAEIMPDAKIIAEQGADTREAFMSTMEDLLTANPEIDLVFAYSAQGGLGAYDAIQAAGRDGAISIIGFDASEEEQAAIAEKGCYKGSIIQFPDKLGQTCVESVTRVLNGETLDKEIGVEVGVYTADGILYLKDLQ</sequence>
<keyword evidence="9" id="KW-1185">Reference proteome</keyword>
<dbReference type="Proteomes" id="UP001299608">
    <property type="component" value="Unassembled WGS sequence"/>
</dbReference>
<reference evidence="7" key="3">
    <citation type="submission" date="2022-01" db="EMBL/GenBank/DDBJ databases">
        <title>Collection of gut derived symbiotic bacterial strains cultured from healthy donors.</title>
        <authorList>
            <person name="Lin H."/>
            <person name="Kohout C."/>
            <person name="Waligurski E."/>
            <person name="Pamer E.G."/>
        </authorList>
    </citation>
    <scope>NUCLEOTIDE SEQUENCE</scope>
    <source>
        <strain evidence="7">DFI.6.55</strain>
    </source>
</reference>
<evidence type="ECO:0000256" key="1">
    <source>
        <dbReference type="ARBA" id="ARBA00004196"/>
    </source>
</evidence>
<evidence type="ECO:0000256" key="3">
    <source>
        <dbReference type="ARBA" id="ARBA00022729"/>
    </source>
</evidence>
<dbReference type="Proteomes" id="UP000669239">
    <property type="component" value="Unassembled WGS sequence"/>
</dbReference>